<dbReference type="GO" id="GO:0003677">
    <property type="term" value="F:DNA binding"/>
    <property type="evidence" value="ECO:0007669"/>
    <property type="project" value="InterPro"/>
</dbReference>
<feature type="region of interest" description="Disordered" evidence="6">
    <location>
        <begin position="1"/>
        <end position="28"/>
    </location>
</feature>
<protein>
    <recommendedName>
        <fullName evidence="7">Zn(2)-C6 fungal-type domain-containing protein</fullName>
    </recommendedName>
</protein>
<dbReference type="SMART" id="SM00066">
    <property type="entry name" value="GAL4"/>
    <property type="match status" value="1"/>
</dbReference>
<feature type="compositionally biased region" description="Low complexity" evidence="6">
    <location>
        <begin position="679"/>
        <end position="689"/>
    </location>
</feature>
<keyword evidence="4" id="KW-0804">Transcription</keyword>
<dbReference type="GO" id="GO:0000981">
    <property type="term" value="F:DNA-binding transcription factor activity, RNA polymerase II-specific"/>
    <property type="evidence" value="ECO:0007669"/>
    <property type="project" value="InterPro"/>
</dbReference>
<keyword evidence="3" id="KW-0805">Transcription regulation</keyword>
<dbReference type="CDD" id="cd00067">
    <property type="entry name" value="GAL4"/>
    <property type="match status" value="1"/>
</dbReference>
<dbReference type="InterPro" id="IPR050815">
    <property type="entry name" value="TF_fung"/>
</dbReference>
<evidence type="ECO:0000259" key="7">
    <source>
        <dbReference type="PROSITE" id="PS50048"/>
    </source>
</evidence>
<dbReference type="PANTHER" id="PTHR47338">
    <property type="entry name" value="ZN(II)2CYS6 TRANSCRIPTION FACTOR (EUROFUNG)-RELATED"/>
    <property type="match status" value="1"/>
</dbReference>
<dbReference type="OrthoDB" id="2123952at2759"/>
<feature type="compositionally biased region" description="Polar residues" evidence="6">
    <location>
        <begin position="669"/>
        <end position="678"/>
    </location>
</feature>
<dbReference type="Pfam" id="PF00172">
    <property type="entry name" value="Zn_clus"/>
    <property type="match status" value="1"/>
</dbReference>
<dbReference type="PROSITE" id="PS50048">
    <property type="entry name" value="ZN2_CY6_FUNGAL_2"/>
    <property type="match status" value="1"/>
</dbReference>
<gene>
    <name evidence="8" type="ORF">H4219_002086</name>
</gene>
<organism evidence="8 9">
    <name type="scientific">Mycoemilia scoparia</name>
    <dbReference type="NCBI Taxonomy" id="417184"/>
    <lineage>
        <taxon>Eukaryota</taxon>
        <taxon>Fungi</taxon>
        <taxon>Fungi incertae sedis</taxon>
        <taxon>Zoopagomycota</taxon>
        <taxon>Kickxellomycotina</taxon>
        <taxon>Kickxellomycetes</taxon>
        <taxon>Kickxellales</taxon>
        <taxon>Kickxellaceae</taxon>
        <taxon>Mycoemilia</taxon>
    </lineage>
</organism>
<evidence type="ECO:0000256" key="6">
    <source>
        <dbReference type="SAM" id="MobiDB-lite"/>
    </source>
</evidence>
<dbReference type="PANTHER" id="PTHR47338:SF5">
    <property type="entry name" value="ZN(II)2CYS6 TRANSCRIPTION FACTOR (EUROFUNG)"/>
    <property type="match status" value="1"/>
</dbReference>
<dbReference type="SUPFAM" id="SSF57701">
    <property type="entry name" value="Zn2/Cys6 DNA-binding domain"/>
    <property type="match status" value="1"/>
</dbReference>
<evidence type="ECO:0000313" key="9">
    <source>
        <dbReference type="Proteomes" id="UP001150538"/>
    </source>
</evidence>
<name>A0A9W8A201_9FUNG</name>
<evidence type="ECO:0000256" key="3">
    <source>
        <dbReference type="ARBA" id="ARBA00023015"/>
    </source>
</evidence>
<dbReference type="Pfam" id="PF04082">
    <property type="entry name" value="Fungal_trans"/>
    <property type="match status" value="2"/>
</dbReference>
<feature type="compositionally biased region" description="Polar residues" evidence="6">
    <location>
        <begin position="693"/>
        <end position="715"/>
    </location>
</feature>
<dbReference type="GO" id="GO:0005634">
    <property type="term" value="C:nucleus"/>
    <property type="evidence" value="ECO:0007669"/>
    <property type="project" value="UniProtKB-SubCell"/>
</dbReference>
<evidence type="ECO:0000313" key="8">
    <source>
        <dbReference type="EMBL" id="KAJ1919235.1"/>
    </source>
</evidence>
<accession>A0A9W8A201</accession>
<keyword evidence="5" id="KW-0539">Nucleus</keyword>
<feature type="region of interest" description="Disordered" evidence="6">
    <location>
        <begin position="656"/>
        <end position="715"/>
    </location>
</feature>
<dbReference type="Proteomes" id="UP001150538">
    <property type="component" value="Unassembled WGS sequence"/>
</dbReference>
<reference evidence="8" key="1">
    <citation type="submission" date="2022-07" db="EMBL/GenBank/DDBJ databases">
        <title>Phylogenomic reconstructions and comparative analyses of Kickxellomycotina fungi.</title>
        <authorList>
            <person name="Reynolds N.K."/>
            <person name="Stajich J.E."/>
            <person name="Barry K."/>
            <person name="Grigoriev I.V."/>
            <person name="Crous P."/>
            <person name="Smith M.E."/>
        </authorList>
    </citation>
    <scope>NUCLEOTIDE SEQUENCE</scope>
    <source>
        <strain evidence="8">NBRC 100468</strain>
    </source>
</reference>
<keyword evidence="9" id="KW-1185">Reference proteome</keyword>
<dbReference type="Gene3D" id="4.10.240.10">
    <property type="entry name" value="Zn(2)-C6 fungal-type DNA-binding domain"/>
    <property type="match status" value="1"/>
</dbReference>
<evidence type="ECO:0000256" key="2">
    <source>
        <dbReference type="ARBA" id="ARBA00022723"/>
    </source>
</evidence>
<feature type="region of interest" description="Disordered" evidence="6">
    <location>
        <begin position="85"/>
        <end position="106"/>
    </location>
</feature>
<dbReference type="InterPro" id="IPR001138">
    <property type="entry name" value="Zn2Cys6_DnaBD"/>
</dbReference>
<dbReference type="GO" id="GO:0006351">
    <property type="term" value="P:DNA-templated transcription"/>
    <property type="evidence" value="ECO:0007669"/>
    <property type="project" value="InterPro"/>
</dbReference>
<comment type="subcellular location">
    <subcellularLocation>
        <location evidence="1">Nucleus</location>
    </subcellularLocation>
</comment>
<dbReference type="PROSITE" id="PS00463">
    <property type="entry name" value="ZN2_CY6_FUNGAL_1"/>
    <property type="match status" value="1"/>
</dbReference>
<feature type="domain" description="Zn(2)-C6 fungal-type" evidence="7">
    <location>
        <begin position="37"/>
        <end position="67"/>
    </location>
</feature>
<dbReference type="AlphaFoldDB" id="A0A9W8A201"/>
<dbReference type="CDD" id="cd12148">
    <property type="entry name" value="fungal_TF_MHR"/>
    <property type="match status" value="1"/>
</dbReference>
<feature type="region of interest" description="Disordered" evidence="6">
    <location>
        <begin position="874"/>
        <end position="911"/>
    </location>
</feature>
<evidence type="ECO:0000256" key="5">
    <source>
        <dbReference type="ARBA" id="ARBA00023242"/>
    </source>
</evidence>
<evidence type="ECO:0000256" key="1">
    <source>
        <dbReference type="ARBA" id="ARBA00004123"/>
    </source>
</evidence>
<dbReference type="InterPro" id="IPR036864">
    <property type="entry name" value="Zn2-C6_fun-type_DNA-bd_sf"/>
</dbReference>
<dbReference type="EMBL" id="JANBPU010000030">
    <property type="protein sequence ID" value="KAJ1919235.1"/>
    <property type="molecule type" value="Genomic_DNA"/>
</dbReference>
<keyword evidence="2" id="KW-0479">Metal-binding</keyword>
<dbReference type="InterPro" id="IPR007219">
    <property type="entry name" value="XnlR_reg_dom"/>
</dbReference>
<proteinExistence type="predicted"/>
<feature type="compositionally biased region" description="Low complexity" evidence="6">
    <location>
        <begin position="876"/>
        <end position="896"/>
    </location>
</feature>
<feature type="compositionally biased region" description="Polar residues" evidence="6">
    <location>
        <begin position="897"/>
        <end position="911"/>
    </location>
</feature>
<evidence type="ECO:0000256" key="4">
    <source>
        <dbReference type="ARBA" id="ARBA00023163"/>
    </source>
</evidence>
<comment type="caution">
    <text evidence="8">The sequence shown here is derived from an EMBL/GenBank/DDBJ whole genome shotgun (WGS) entry which is preliminary data.</text>
</comment>
<dbReference type="GO" id="GO:0008270">
    <property type="term" value="F:zinc ion binding"/>
    <property type="evidence" value="ECO:0007669"/>
    <property type="project" value="InterPro"/>
</dbReference>
<sequence>MENNQSSLTHTPGASTGDENTYAAENQNHPPLRLLRACDYCRKRKVKCDGERPACSHCQRVGAHCHYSLKPKSRRTWKCLERNGEGDTANGTGPGDKSINDTPSSGAYNATTKLFERVEAMEKLLLQQQQQEAKSNVGKNSISSLGLRTGWMMPGTNSTINDLPPKHIVDELINIFFEKQLSYWWIIHQQTFRRQLEEGTAPHILLYAVMAMAAKHSSHPQVRVNPPSDSALPFLHRAKLLMPHIIDKPSLAHAQALMLMTVSFLGLGEDHATTAYKYKRLHYSTAISRFVIQACKGIFDHTNHFSLSSFATTPLFVVSGTIMAFLTKPAALTLNMCIDLGYNRIDSSEQAAPNIAPPPTDWVERESGRRVWWAIFKVENYVAVSLFVAPSIQAEYCDVNLPCDNIEWTRDRSSDQEGNRHKHQKVGPIHNLVSYFCQFALLFSKVAWLVTHTRSPSREALNEFRELNVVMEHWFDSLPNEIHLDSSDKNLGRSCTESQYYMLVHLNICHYVAIIQLNRGVLDFTDDRQLIEASQVKSMKTAIKMADLLRATSDIPVARRDFSWYMCIFKASLVHCFRLLPQSPNDPMEAQQDLALHRQQLRQGTSMWRLCYKLINNLDDMEQMIRMLPKHVPMADLVLIRKITKKGRSGLINQQLSGIFAQPTPPSVPKSNSMPTTLQPQSQQQQQQHQHQKSMSYAHNTHSPASSNEMFPNHNQVISSSTPMHSSIGKQTPDMMPLGISSPNATFRNNYFGGNTQTSTISVGPSIASHMISQPLMDSPGQFMAHSPNANPIQNPGGNGASAGGSLGNIEADPSNLVIDTNMAETLVNYFFMLTNGGNIASDSNGATASSNSAGDGGPAKTFGSALAPGIMNLVPSSNSSSPKFHPSSSSSSGASNFLNQYTTHNLGTNS</sequence>